<protein>
    <submittedName>
        <fullName evidence="9">IRX4</fullName>
    </submittedName>
</protein>
<evidence type="ECO:0000313" key="9">
    <source>
        <dbReference type="EMBL" id="KAF6022438.1"/>
    </source>
</evidence>
<evidence type="ECO:0000256" key="2">
    <source>
        <dbReference type="ARBA" id="ARBA00008446"/>
    </source>
</evidence>
<dbReference type="Pfam" id="PF05920">
    <property type="entry name" value="Homeobox_KN"/>
    <property type="match status" value="1"/>
</dbReference>
<sequence length="471" mass="50317">MSAYPLPVAGFPNIAATQLLMSAAGGMNLQSPPPQPPSVSSSKDLSTVSPTVMAGLANARLPSLPDSLSIAAASGYPAASPYSQFSNLPPTAMMDPRLLLPVLGAGYDLKDNAETLMAWRQLAAAAAHGAGAASLPYDAQAAAMAAASFSYPPYSTMDLNGVRRKNATRETTSTLKAWLYEHRKNPYPTKGEKIMLAIITKMTLTQVSTWFANARRRLKKENKMTWSPRNRTDDGSSIDDEEDKADNDDGALGEDDDISIDLSDFETETTSPQKQSATGNLEEENTQLPKEKASMPPTQSSPTSPVASPTDSNAPSATVIHKPRIWSIADVAASKSTTTTHSPQASSPIFPQLKSIRHRPYPTPNPTAFRPFFDNSYRQFAAQQALGAVAALTNPLLAYRPPVSTSVQAPHVSPSTQETMGTGPHSSSKSPCSNIPAEKTITKLESIARKMSSRDRTSPSESASSRSTLEH</sequence>
<comment type="similarity">
    <text evidence="2">Belongs to the TALE/IRO homeobox family.</text>
</comment>
<dbReference type="SMART" id="SM00389">
    <property type="entry name" value="HOX"/>
    <property type="match status" value="1"/>
</dbReference>
<feature type="compositionally biased region" description="Polar residues" evidence="7">
    <location>
        <begin position="268"/>
        <end position="279"/>
    </location>
</feature>
<evidence type="ECO:0000256" key="4">
    <source>
        <dbReference type="ARBA" id="ARBA00023155"/>
    </source>
</evidence>
<feature type="DNA-binding region" description="Homeobox" evidence="6">
    <location>
        <begin position="160"/>
        <end position="222"/>
    </location>
</feature>
<keyword evidence="4 6" id="KW-0371">Homeobox</keyword>
<keyword evidence="3 6" id="KW-0238">DNA-binding</keyword>
<feature type="region of interest" description="Disordered" evidence="7">
    <location>
        <begin position="26"/>
        <end position="45"/>
    </location>
</feature>
<dbReference type="GO" id="GO:0048468">
    <property type="term" value="P:cell development"/>
    <property type="evidence" value="ECO:0007669"/>
    <property type="project" value="TreeGrafter"/>
</dbReference>
<dbReference type="InterPro" id="IPR003893">
    <property type="entry name" value="Iroquois_homeo"/>
</dbReference>
<feature type="region of interest" description="Disordered" evidence="7">
    <location>
        <begin position="405"/>
        <end position="471"/>
    </location>
</feature>
<feature type="compositionally biased region" description="Basic and acidic residues" evidence="7">
    <location>
        <begin position="440"/>
        <end position="458"/>
    </location>
</feature>
<reference evidence="9" key="1">
    <citation type="submission" date="2020-06" db="EMBL/GenBank/DDBJ databases">
        <title>Draft genome of Bugula neritina, a colonial animal packing powerful symbionts and potential medicines.</title>
        <authorList>
            <person name="Rayko M."/>
        </authorList>
    </citation>
    <scope>NUCLEOTIDE SEQUENCE [LARGE SCALE GENOMIC DNA]</scope>
    <source>
        <strain evidence="9">Kwan_BN1</strain>
    </source>
</reference>
<dbReference type="PANTHER" id="PTHR11211:SF40">
    <property type="entry name" value="MIRROR, ISOFORM C"/>
    <property type="match status" value="1"/>
</dbReference>
<dbReference type="SUPFAM" id="SSF46689">
    <property type="entry name" value="Homeodomain-like"/>
    <property type="match status" value="1"/>
</dbReference>
<evidence type="ECO:0000256" key="1">
    <source>
        <dbReference type="ARBA" id="ARBA00004123"/>
    </source>
</evidence>
<dbReference type="GO" id="GO:0030182">
    <property type="term" value="P:neuron differentiation"/>
    <property type="evidence" value="ECO:0007669"/>
    <property type="project" value="TreeGrafter"/>
</dbReference>
<keyword evidence="5 6" id="KW-0539">Nucleus</keyword>
<dbReference type="AlphaFoldDB" id="A0A7J7JAP3"/>
<dbReference type="GO" id="GO:0005634">
    <property type="term" value="C:nucleus"/>
    <property type="evidence" value="ECO:0007669"/>
    <property type="project" value="UniProtKB-SubCell"/>
</dbReference>
<feature type="compositionally biased region" description="Low complexity" evidence="7">
    <location>
        <begin position="459"/>
        <end position="471"/>
    </location>
</feature>
<dbReference type="FunFam" id="1.10.10.60:FF:000003">
    <property type="entry name" value="Iroquois-class homeobox protein IRX"/>
    <property type="match status" value="1"/>
</dbReference>
<keyword evidence="10" id="KW-1185">Reference proteome</keyword>
<feature type="compositionally biased region" description="Low complexity" evidence="7">
    <location>
        <begin position="294"/>
        <end position="312"/>
    </location>
</feature>
<name>A0A7J7JAP3_BUGNE</name>
<dbReference type="EMBL" id="VXIV02002851">
    <property type="protein sequence ID" value="KAF6022438.1"/>
    <property type="molecule type" value="Genomic_DNA"/>
</dbReference>
<feature type="region of interest" description="Disordered" evidence="7">
    <location>
        <begin position="222"/>
        <end position="316"/>
    </location>
</feature>
<accession>A0A7J7JAP3</accession>
<dbReference type="GO" id="GO:0000978">
    <property type="term" value="F:RNA polymerase II cis-regulatory region sequence-specific DNA binding"/>
    <property type="evidence" value="ECO:0007669"/>
    <property type="project" value="TreeGrafter"/>
</dbReference>
<organism evidence="9 10">
    <name type="scientific">Bugula neritina</name>
    <name type="common">Brown bryozoan</name>
    <name type="synonym">Sertularia neritina</name>
    <dbReference type="NCBI Taxonomy" id="10212"/>
    <lineage>
        <taxon>Eukaryota</taxon>
        <taxon>Metazoa</taxon>
        <taxon>Spiralia</taxon>
        <taxon>Lophotrochozoa</taxon>
        <taxon>Bryozoa</taxon>
        <taxon>Gymnolaemata</taxon>
        <taxon>Cheilostomatida</taxon>
        <taxon>Flustrina</taxon>
        <taxon>Buguloidea</taxon>
        <taxon>Bugulidae</taxon>
        <taxon>Bugula</taxon>
    </lineage>
</organism>
<comment type="caution">
    <text evidence="9">The sequence shown here is derived from an EMBL/GenBank/DDBJ whole genome shotgun (WGS) entry which is preliminary data.</text>
</comment>
<dbReference type="PROSITE" id="PS00027">
    <property type="entry name" value="HOMEOBOX_1"/>
    <property type="match status" value="1"/>
</dbReference>
<gene>
    <name evidence="9" type="ORF">EB796_019257</name>
</gene>
<dbReference type="GO" id="GO:0000981">
    <property type="term" value="F:DNA-binding transcription factor activity, RNA polymerase II-specific"/>
    <property type="evidence" value="ECO:0007669"/>
    <property type="project" value="InterPro"/>
</dbReference>
<comment type="subcellular location">
    <subcellularLocation>
        <location evidence="1 6">Nucleus</location>
    </subcellularLocation>
</comment>
<feature type="compositionally biased region" description="Acidic residues" evidence="7">
    <location>
        <begin position="236"/>
        <end position="267"/>
    </location>
</feature>
<dbReference type="PROSITE" id="PS50071">
    <property type="entry name" value="HOMEOBOX_2"/>
    <property type="match status" value="1"/>
</dbReference>
<dbReference type="InterPro" id="IPR017970">
    <property type="entry name" value="Homeobox_CS"/>
</dbReference>
<proteinExistence type="inferred from homology"/>
<evidence type="ECO:0000256" key="6">
    <source>
        <dbReference type="PROSITE-ProRule" id="PRU00108"/>
    </source>
</evidence>
<evidence type="ECO:0000256" key="7">
    <source>
        <dbReference type="SAM" id="MobiDB-lite"/>
    </source>
</evidence>
<dbReference type="OrthoDB" id="5399138at2759"/>
<evidence type="ECO:0000259" key="8">
    <source>
        <dbReference type="PROSITE" id="PS50071"/>
    </source>
</evidence>
<dbReference type="InterPro" id="IPR008422">
    <property type="entry name" value="KN_HD"/>
</dbReference>
<feature type="compositionally biased region" description="Polar residues" evidence="7">
    <location>
        <begin position="405"/>
        <end position="433"/>
    </location>
</feature>
<dbReference type="Gene3D" id="1.10.10.60">
    <property type="entry name" value="Homeodomain-like"/>
    <property type="match status" value="1"/>
</dbReference>
<feature type="domain" description="Homeobox" evidence="8">
    <location>
        <begin position="158"/>
        <end position="221"/>
    </location>
</feature>
<evidence type="ECO:0000256" key="3">
    <source>
        <dbReference type="ARBA" id="ARBA00023125"/>
    </source>
</evidence>
<dbReference type="CDD" id="cd00086">
    <property type="entry name" value="homeodomain"/>
    <property type="match status" value="1"/>
</dbReference>
<dbReference type="SMART" id="SM00548">
    <property type="entry name" value="IRO"/>
    <property type="match status" value="1"/>
</dbReference>
<evidence type="ECO:0000256" key="5">
    <source>
        <dbReference type="ARBA" id="ARBA00023242"/>
    </source>
</evidence>
<evidence type="ECO:0000313" key="10">
    <source>
        <dbReference type="Proteomes" id="UP000593567"/>
    </source>
</evidence>
<dbReference type="InterPro" id="IPR009057">
    <property type="entry name" value="Homeodomain-like_sf"/>
</dbReference>
<dbReference type="InterPro" id="IPR001356">
    <property type="entry name" value="HD"/>
</dbReference>
<dbReference type="Proteomes" id="UP000593567">
    <property type="component" value="Unassembled WGS sequence"/>
</dbReference>
<dbReference type="PANTHER" id="PTHR11211">
    <property type="entry name" value="IROQUOIS-CLASS HOMEODOMAIN PROTEIN IRX"/>
    <property type="match status" value="1"/>
</dbReference>